<comment type="similarity">
    <text evidence="2">Belongs to the thiamine-monophosphate kinase family.</text>
</comment>
<comment type="caution">
    <text evidence="2">Lacks conserved residue(s) required for the propagation of feature annotation.</text>
</comment>
<dbReference type="RefSeq" id="WP_377305491.1">
    <property type="nucleotide sequence ID" value="NZ_CP180191.1"/>
</dbReference>
<feature type="domain" description="PurM-like N-terminal" evidence="3">
    <location>
        <begin position="23"/>
        <end position="134"/>
    </location>
</feature>
<dbReference type="InterPro" id="IPR016188">
    <property type="entry name" value="PurM-like_N"/>
</dbReference>
<dbReference type="InterPro" id="IPR036921">
    <property type="entry name" value="PurM-like_N_sf"/>
</dbReference>
<accession>A0ABV7H8S2</accession>
<evidence type="ECO:0000259" key="3">
    <source>
        <dbReference type="Pfam" id="PF00586"/>
    </source>
</evidence>
<feature type="binding site" evidence="2">
    <location>
        <position position="70"/>
    </location>
    <ligand>
        <name>Mg(2+)</name>
        <dbReference type="ChEBI" id="CHEBI:18420"/>
        <label>2</label>
    </ligand>
</feature>
<keyword evidence="2 5" id="KW-0808">Transferase</keyword>
<feature type="binding site" evidence="2">
    <location>
        <position position="41"/>
    </location>
    <ligand>
        <name>Mg(2+)</name>
        <dbReference type="ChEBI" id="CHEBI:18420"/>
        <label>1</label>
    </ligand>
</feature>
<dbReference type="GO" id="GO:0009030">
    <property type="term" value="F:thiamine-phosphate kinase activity"/>
    <property type="evidence" value="ECO:0007669"/>
    <property type="project" value="UniProtKB-EC"/>
</dbReference>
<feature type="binding site" evidence="2">
    <location>
        <position position="70"/>
    </location>
    <ligand>
        <name>Mg(2+)</name>
        <dbReference type="ChEBI" id="CHEBI:18420"/>
        <label>4</label>
    </ligand>
</feature>
<keyword evidence="2" id="KW-0479">Metal-binding</keyword>
<feature type="binding site" evidence="2">
    <location>
        <position position="42"/>
    </location>
    <ligand>
        <name>Mg(2+)</name>
        <dbReference type="ChEBI" id="CHEBI:18420"/>
        <label>1</label>
    </ligand>
</feature>
<dbReference type="InterPro" id="IPR036676">
    <property type="entry name" value="PurM-like_C_sf"/>
</dbReference>
<keyword evidence="2 5" id="KW-0418">Kinase</keyword>
<dbReference type="CDD" id="cd02194">
    <property type="entry name" value="ThiL"/>
    <property type="match status" value="1"/>
</dbReference>
<feature type="binding site" evidence="2">
    <location>
        <position position="142"/>
    </location>
    <ligand>
        <name>ATP</name>
        <dbReference type="ChEBI" id="CHEBI:30616"/>
    </ligand>
</feature>
<evidence type="ECO:0000256" key="2">
    <source>
        <dbReference type="HAMAP-Rule" id="MF_02128"/>
    </source>
</evidence>
<dbReference type="PANTHER" id="PTHR30270:SF0">
    <property type="entry name" value="THIAMINE-MONOPHOSPHATE KINASE"/>
    <property type="match status" value="1"/>
</dbReference>
<name>A0ABV7H8S2_9BURK</name>
<feature type="binding site" evidence="2">
    <location>
        <position position="208"/>
    </location>
    <ligand>
        <name>Mg(2+)</name>
        <dbReference type="ChEBI" id="CHEBI:18420"/>
        <label>3</label>
    </ligand>
</feature>
<comment type="pathway">
    <text evidence="2">Cofactor biosynthesis; thiamine diphosphate biosynthesis; thiamine diphosphate from thiamine phosphate: step 1/1.</text>
</comment>
<dbReference type="NCBIfam" id="TIGR01379">
    <property type="entry name" value="thiL"/>
    <property type="match status" value="1"/>
</dbReference>
<feature type="binding site" evidence="2">
    <location>
        <position position="70"/>
    </location>
    <ligand>
        <name>Mg(2+)</name>
        <dbReference type="ChEBI" id="CHEBI:18420"/>
        <label>3</label>
    </ligand>
</feature>
<keyword evidence="2" id="KW-0547">Nucleotide-binding</keyword>
<dbReference type="Pfam" id="PF00586">
    <property type="entry name" value="AIRS"/>
    <property type="match status" value="1"/>
</dbReference>
<reference evidence="6" key="1">
    <citation type="journal article" date="2019" name="Int. J. Syst. Evol. Microbiol.">
        <title>The Global Catalogue of Microorganisms (GCM) 10K type strain sequencing project: providing services to taxonomists for standard genome sequencing and annotation.</title>
        <authorList>
            <consortium name="The Broad Institute Genomics Platform"/>
            <consortium name="The Broad Institute Genome Sequencing Center for Infectious Disease"/>
            <person name="Wu L."/>
            <person name="Ma J."/>
        </authorList>
    </citation>
    <scope>NUCLEOTIDE SEQUENCE [LARGE SCALE GENOMIC DNA]</scope>
    <source>
        <strain evidence="6">KCTC 52168</strain>
    </source>
</reference>
<comment type="miscellaneous">
    <text evidence="2">Reaction mechanism of ThiL seems to utilize a direct, inline transfer of the gamma-phosphate of ATP to TMP rather than a phosphorylated enzyme intermediate.</text>
</comment>
<proteinExistence type="inferred from homology"/>
<dbReference type="HAMAP" id="MF_02128">
    <property type="entry name" value="TMP_kinase"/>
    <property type="match status" value="1"/>
</dbReference>
<protein>
    <recommendedName>
        <fullName evidence="2">Thiamine-monophosphate kinase</fullName>
        <shortName evidence="2">TMP kinase</shortName>
        <shortName evidence="2">Thiamine-phosphate kinase</shortName>
        <ecNumber evidence="2">2.7.4.16</ecNumber>
    </recommendedName>
</protein>
<feature type="binding site" evidence="2">
    <location>
        <position position="258"/>
    </location>
    <ligand>
        <name>substrate</name>
    </ligand>
</feature>
<feature type="binding site" evidence="2">
    <location>
        <position position="25"/>
    </location>
    <ligand>
        <name>Mg(2+)</name>
        <dbReference type="ChEBI" id="CHEBI:18420"/>
        <label>4</label>
    </ligand>
</feature>
<keyword evidence="1 2" id="KW-0784">Thiamine biosynthesis</keyword>
<dbReference type="EMBL" id="JBHRTI010000010">
    <property type="protein sequence ID" value="MFC3149041.1"/>
    <property type="molecule type" value="Genomic_DNA"/>
</dbReference>
<feature type="domain" description="PurM-like C-terminal" evidence="4">
    <location>
        <begin position="146"/>
        <end position="292"/>
    </location>
</feature>
<dbReference type="Proteomes" id="UP001595556">
    <property type="component" value="Unassembled WGS sequence"/>
</dbReference>
<dbReference type="EC" id="2.7.4.16" evidence="2"/>
<dbReference type="PIRSF" id="PIRSF005303">
    <property type="entry name" value="Thiam_monoph_kin"/>
    <property type="match status" value="1"/>
</dbReference>
<feature type="binding site" evidence="2">
    <location>
        <position position="210"/>
    </location>
    <ligand>
        <name>ATP</name>
        <dbReference type="ChEBI" id="CHEBI:30616"/>
    </ligand>
</feature>
<comment type="catalytic activity">
    <reaction evidence="2">
        <text>thiamine phosphate + ATP = thiamine diphosphate + ADP</text>
        <dbReference type="Rhea" id="RHEA:15913"/>
        <dbReference type="ChEBI" id="CHEBI:30616"/>
        <dbReference type="ChEBI" id="CHEBI:37575"/>
        <dbReference type="ChEBI" id="CHEBI:58937"/>
        <dbReference type="ChEBI" id="CHEBI:456216"/>
        <dbReference type="EC" id="2.7.4.16"/>
    </reaction>
</comment>
<feature type="binding site" evidence="2">
    <location>
        <position position="211"/>
    </location>
    <ligand>
        <name>Mg(2+)</name>
        <dbReference type="ChEBI" id="CHEBI:18420"/>
        <label>5</label>
    </ligand>
</feature>
<comment type="function">
    <text evidence="2">Catalyzes the ATP-dependent phosphorylation of thiamine-monophosphate (TMP) to form thiamine-pyrophosphate (TPP), the active form of vitamin B1.</text>
</comment>
<dbReference type="InterPro" id="IPR010918">
    <property type="entry name" value="PurM-like_C_dom"/>
</dbReference>
<feature type="binding site" evidence="2">
    <location>
        <position position="318"/>
    </location>
    <ligand>
        <name>substrate</name>
    </ligand>
</feature>
<feature type="binding site" evidence="2">
    <location>
        <position position="49"/>
    </location>
    <ligand>
        <name>substrate</name>
    </ligand>
</feature>
<keyword evidence="6" id="KW-1185">Reference proteome</keyword>
<dbReference type="Pfam" id="PF02769">
    <property type="entry name" value="AIRS_C"/>
    <property type="match status" value="1"/>
</dbReference>
<dbReference type="Gene3D" id="3.30.1330.10">
    <property type="entry name" value="PurM-like, N-terminal domain"/>
    <property type="match status" value="1"/>
</dbReference>
<sequence length="323" mass="34988">MGEFDLIRRFFTRDQQVARVGIGDDCAIFGAQVGYEHCISTDMLVEGRHFLSDVDPAALGYKALATNLSDLAAMGAQPHSFLLSIGLPQADERWLQAFSAGLFQLAQRHNCPLIGGDTTRSPLVVISITVQGLVPHGAGVLRSGARVGDDIWVSGTLGDAALGLALLQERIRVGDPDERERAISRLHWPEPRVALGMELASIASSMMDLSDGLAGDLLHILRASHRKAAVELAHLPMRAALRGLPRMQALSLATAGGDDYELLFTAEPRASARIEQLAEDHELPLSRIGRILPLAGGELPQIEWLLDGRPTQFEAQGFDHFDD</sequence>
<keyword evidence="2" id="KW-0067">ATP-binding</keyword>
<dbReference type="PANTHER" id="PTHR30270">
    <property type="entry name" value="THIAMINE-MONOPHOSPHATE KINASE"/>
    <property type="match status" value="1"/>
</dbReference>
<feature type="binding site" evidence="2">
    <location>
        <position position="117"/>
    </location>
    <ligand>
        <name>Mg(2+)</name>
        <dbReference type="ChEBI" id="CHEBI:18420"/>
        <label>1</label>
    </ligand>
</feature>
<gene>
    <name evidence="2 5" type="primary">thiL</name>
    <name evidence="5" type="ORF">ACFOEN_15550</name>
</gene>
<dbReference type="SUPFAM" id="SSF56042">
    <property type="entry name" value="PurM C-terminal domain-like"/>
    <property type="match status" value="1"/>
</dbReference>
<keyword evidence="2" id="KW-0460">Magnesium</keyword>
<dbReference type="SUPFAM" id="SSF55326">
    <property type="entry name" value="PurM N-terminal domain-like"/>
    <property type="match status" value="1"/>
</dbReference>
<feature type="binding site" evidence="2">
    <location>
        <position position="42"/>
    </location>
    <ligand>
        <name>Mg(2+)</name>
        <dbReference type="ChEBI" id="CHEBI:18420"/>
        <label>2</label>
    </ligand>
</feature>
<evidence type="ECO:0000313" key="5">
    <source>
        <dbReference type="EMBL" id="MFC3149041.1"/>
    </source>
</evidence>
<feature type="binding site" evidence="2">
    <location>
        <begin position="116"/>
        <end position="117"/>
    </location>
    <ligand>
        <name>ATP</name>
        <dbReference type="ChEBI" id="CHEBI:30616"/>
    </ligand>
</feature>
<dbReference type="InterPro" id="IPR006283">
    <property type="entry name" value="ThiL-like"/>
</dbReference>
<comment type="caution">
    <text evidence="5">The sequence shown here is derived from an EMBL/GenBank/DDBJ whole genome shotgun (WGS) entry which is preliminary data.</text>
</comment>
<organism evidence="5 6">
    <name type="scientific">Piscinibacterium candidicorallinum</name>
    <dbReference type="NCBI Taxonomy" id="1793872"/>
    <lineage>
        <taxon>Bacteria</taxon>
        <taxon>Pseudomonadati</taxon>
        <taxon>Pseudomonadota</taxon>
        <taxon>Betaproteobacteria</taxon>
        <taxon>Burkholderiales</taxon>
        <taxon>Piscinibacterium</taxon>
    </lineage>
</organism>
<feature type="binding site" evidence="2">
    <location>
        <position position="40"/>
    </location>
    <ligand>
        <name>Mg(2+)</name>
        <dbReference type="ChEBI" id="CHEBI:18420"/>
        <label>4</label>
    </ligand>
</feature>
<evidence type="ECO:0000259" key="4">
    <source>
        <dbReference type="Pfam" id="PF02769"/>
    </source>
</evidence>
<evidence type="ECO:0000313" key="6">
    <source>
        <dbReference type="Proteomes" id="UP001595556"/>
    </source>
</evidence>
<dbReference type="Gene3D" id="3.90.650.10">
    <property type="entry name" value="PurM-like C-terminal domain"/>
    <property type="match status" value="1"/>
</dbReference>
<feature type="binding site" evidence="2">
    <location>
        <position position="25"/>
    </location>
    <ligand>
        <name>Mg(2+)</name>
        <dbReference type="ChEBI" id="CHEBI:18420"/>
        <label>3</label>
    </ligand>
</feature>
<evidence type="ECO:0000256" key="1">
    <source>
        <dbReference type="ARBA" id="ARBA00022977"/>
    </source>
</evidence>